<dbReference type="OrthoDB" id="2326236at2759"/>
<sequence length="141" mass="15862">MELNITDIMAEIHQNLPNDWDLLFIGHCYSGNTEYVANLTAHELHKRGYVQCTHTYAVSAKGAKKLLEKININDLQKAIDLELRDLMEAGKLIVYSIHPSIVVQIKGDHDLSDAVPGAIDITYPLMNSTIKLLNDLDYDLD</sequence>
<accession>A0A9N9GEM4</accession>
<evidence type="ECO:0000313" key="1">
    <source>
        <dbReference type="EMBL" id="CAG8597019.1"/>
    </source>
</evidence>
<gene>
    <name evidence="1" type="ORF">DERYTH_LOCUS7448</name>
</gene>
<protein>
    <submittedName>
        <fullName evidence="1">9148_t:CDS:1</fullName>
    </submittedName>
</protein>
<name>A0A9N9GEM4_9GLOM</name>
<comment type="caution">
    <text evidence="1">The sequence shown here is derived from an EMBL/GenBank/DDBJ whole genome shotgun (WGS) entry which is preliminary data.</text>
</comment>
<dbReference type="AlphaFoldDB" id="A0A9N9GEM4"/>
<keyword evidence="2" id="KW-1185">Reference proteome</keyword>
<reference evidence="1" key="1">
    <citation type="submission" date="2021-06" db="EMBL/GenBank/DDBJ databases">
        <authorList>
            <person name="Kallberg Y."/>
            <person name="Tangrot J."/>
            <person name="Rosling A."/>
        </authorList>
    </citation>
    <scope>NUCLEOTIDE SEQUENCE</scope>
    <source>
        <strain evidence="1">MA453B</strain>
    </source>
</reference>
<proteinExistence type="predicted"/>
<evidence type="ECO:0000313" key="2">
    <source>
        <dbReference type="Proteomes" id="UP000789405"/>
    </source>
</evidence>
<dbReference type="EMBL" id="CAJVPY010003629">
    <property type="protein sequence ID" value="CAG8597019.1"/>
    <property type="molecule type" value="Genomic_DNA"/>
</dbReference>
<organism evidence="1 2">
    <name type="scientific">Dentiscutata erythropus</name>
    <dbReference type="NCBI Taxonomy" id="1348616"/>
    <lineage>
        <taxon>Eukaryota</taxon>
        <taxon>Fungi</taxon>
        <taxon>Fungi incertae sedis</taxon>
        <taxon>Mucoromycota</taxon>
        <taxon>Glomeromycotina</taxon>
        <taxon>Glomeromycetes</taxon>
        <taxon>Diversisporales</taxon>
        <taxon>Gigasporaceae</taxon>
        <taxon>Dentiscutata</taxon>
    </lineage>
</organism>
<dbReference type="Proteomes" id="UP000789405">
    <property type="component" value="Unassembled WGS sequence"/>
</dbReference>